<keyword evidence="20" id="KW-1185">Reference proteome</keyword>
<evidence type="ECO:0000256" key="7">
    <source>
        <dbReference type="ARBA" id="ARBA00022630"/>
    </source>
</evidence>
<dbReference type="PROSITE" id="PS00624">
    <property type="entry name" value="GMC_OXRED_2"/>
    <property type="match status" value="1"/>
</dbReference>
<feature type="binding site" evidence="16">
    <location>
        <position position="265"/>
    </location>
    <ligand>
        <name>FAD</name>
        <dbReference type="ChEBI" id="CHEBI:57692"/>
    </ligand>
</feature>
<sequence length="596" mass="64455">MNMIRFLQRILPLVSLSCSVWAGIVSQATDLPGLEYDFVIVGGGTAGNVVANRLTENPKVSVLVLEAGGSNEGVLQISVPLFCTRVTPKTPYDWNFTTVPQDGLLGRSIPYPRGHVLGGSSSVNFMGYTRGTSEDYNRYARISGDPGWGWDHLQSYFRKNEKWTPPSDGHDTTGQFDPSVHGFHGINSVSLPGFPETIDSRVIQTTAELATEFPFNIDTNSGHHLGVGWTQSTINHGERSSSATSYLAPNFIQRPNLHILLQAQVSRVLSTGSIHGKPAFKSVEFAAGVGGPLMKVTAHREVILSAGSIGTPHILLNSGIGDPAVLNLAGITPIVTLPSVGKNLTDHPSVQNQWTVNSTETFEKLARNATYAQEQLDMWTANRTGLLVDGIFNNLGWFRLDKNASIFQKYQDPAAGPQTGHFEFVFANGVIRPPIPTSGNFLTVATVVMTPTSRGSVTINSSNPFDPPLINPNILASEFDMFAMREAIRSARRFISAPAWSNYTIARVSNATSDDELDTFIRSSAGTLFHPVGTAGMSPKGADYGVVDPDLRVKKVEGLRIVDASVIPVVPAAHTQAPTYVFAERASDLIKALWNL</sequence>
<evidence type="ECO:0000256" key="6">
    <source>
        <dbReference type="ARBA" id="ARBA00022525"/>
    </source>
</evidence>
<evidence type="ECO:0000256" key="15">
    <source>
        <dbReference type="PIRSR" id="PIRSR000137-1"/>
    </source>
</evidence>
<protein>
    <recommendedName>
        <fullName evidence="5">pyranose dehydrogenase (acceptor)</fullName>
        <ecNumber evidence="5">1.1.99.29</ecNumber>
    </recommendedName>
</protein>
<feature type="active site" description="Proton acceptor" evidence="15">
    <location>
        <position position="574"/>
    </location>
</feature>
<name>A0A067U0E7_GALM3</name>
<feature type="domain" description="Glucose-methanol-choline oxidoreductase N-terminal" evidence="18">
    <location>
        <begin position="307"/>
        <end position="321"/>
    </location>
</feature>
<comment type="similarity">
    <text evidence="3">Belongs to the GMC oxidoreductase family.</text>
</comment>
<dbReference type="HOGENOM" id="CLU_002865_6_3_1"/>
<gene>
    <name evidence="19" type="ORF">GALMADRAFT_218865</name>
</gene>
<evidence type="ECO:0000256" key="9">
    <source>
        <dbReference type="ARBA" id="ARBA00024699"/>
    </source>
</evidence>
<feature type="signal peptide" evidence="17">
    <location>
        <begin position="1"/>
        <end position="22"/>
    </location>
</feature>
<evidence type="ECO:0000256" key="13">
    <source>
        <dbReference type="ARBA" id="ARBA00034050"/>
    </source>
</evidence>
<evidence type="ECO:0000256" key="12">
    <source>
        <dbReference type="ARBA" id="ARBA00034029"/>
    </source>
</evidence>
<comment type="catalytic activity">
    <reaction evidence="14">
        <text>a pyranoside + acceptor = a pyranosid-3,4-diulose + reduced acceptor.</text>
        <dbReference type="EC" id="1.1.99.29"/>
    </reaction>
</comment>
<dbReference type="GO" id="GO:0050660">
    <property type="term" value="F:flavin adenine dinucleotide binding"/>
    <property type="evidence" value="ECO:0007669"/>
    <property type="project" value="InterPro"/>
</dbReference>
<evidence type="ECO:0000256" key="2">
    <source>
        <dbReference type="ARBA" id="ARBA00004613"/>
    </source>
</evidence>
<evidence type="ECO:0000256" key="8">
    <source>
        <dbReference type="ARBA" id="ARBA00022827"/>
    </source>
</evidence>
<dbReference type="SUPFAM" id="SSF54373">
    <property type="entry name" value="FAD-linked reductases, C-terminal domain"/>
    <property type="match status" value="1"/>
</dbReference>
<dbReference type="InterPro" id="IPR036188">
    <property type="entry name" value="FAD/NAD-bd_sf"/>
</dbReference>
<dbReference type="Pfam" id="PF05199">
    <property type="entry name" value="GMC_oxred_C"/>
    <property type="match status" value="1"/>
</dbReference>
<comment type="catalytic activity">
    <reaction evidence="12">
        <text>pyranose + acceptor = pyranos-3-ulose + reduced acceptor.</text>
        <dbReference type="EC" id="1.1.99.29"/>
    </reaction>
</comment>
<dbReference type="GO" id="GO:0005576">
    <property type="term" value="C:extracellular region"/>
    <property type="evidence" value="ECO:0007669"/>
    <property type="project" value="UniProtKB-SubCell"/>
</dbReference>
<dbReference type="Gene3D" id="3.50.50.60">
    <property type="entry name" value="FAD/NAD(P)-binding domain"/>
    <property type="match status" value="1"/>
</dbReference>
<dbReference type="STRING" id="685588.A0A067U0E7"/>
<dbReference type="OrthoDB" id="269227at2759"/>
<evidence type="ECO:0000256" key="14">
    <source>
        <dbReference type="ARBA" id="ARBA00034059"/>
    </source>
</evidence>
<dbReference type="InterPro" id="IPR000172">
    <property type="entry name" value="GMC_OxRdtase_N"/>
</dbReference>
<proteinExistence type="inferred from homology"/>
<feature type="binding site" evidence="16">
    <location>
        <position position="116"/>
    </location>
    <ligand>
        <name>FAD</name>
        <dbReference type="ChEBI" id="CHEBI:57692"/>
    </ligand>
</feature>
<evidence type="ECO:0000256" key="3">
    <source>
        <dbReference type="ARBA" id="ARBA00010790"/>
    </source>
</evidence>
<comment type="subunit">
    <text evidence="4">Monomer.</text>
</comment>
<dbReference type="Gene3D" id="3.30.560.10">
    <property type="entry name" value="Glucose Oxidase, domain 3"/>
    <property type="match status" value="1"/>
</dbReference>
<evidence type="ECO:0000256" key="5">
    <source>
        <dbReference type="ARBA" id="ARBA00013177"/>
    </source>
</evidence>
<dbReference type="GO" id="GO:0033718">
    <property type="term" value="F:pyranose dehydrogenase (acceptor) activity"/>
    <property type="evidence" value="ECO:0007669"/>
    <property type="project" value="UniProtKB-EC"/>
</dbReference>
<dbReference type="SUPFAM" id="SSF51905">
    <property type="entry name" value="FAD/NAD(P)-binding domain"/>
    <property type="match status" value="1"/>
</dbReference>
<evidence type="ECO:0000313" key="19">
    <source>
        <dbReference type="EMBL" id="KDR85769.1"/>
    </source>
</evidence>
<keyword evidence="7" id="KW-0285">Flavoprotein</keyword>
<feature type="chain" id="PRO_5001647372" description="pyranose dehydrogenase (acceptor)" evidence="17">
    <location>
        <begin position="23"/>
        <end position="596"/>
    </location>
</feature>
<comment type="catalytic activity">
    <reaction evidence="13">
        <text>a pyranoside + acceptor = a pyranosid-3-ulose + reduced acceptor.</text>
        <dbReference type="EC" id="1.1.99.29"/>
    </reaction>
</comment>
<dbReference type="AlphaFoldDB" id="A0A067U0E7"/>
<organism evidence="19 20">
    <name type="scientific">Galerina marginata (strain CBS 339.88)</name>
    <dbReference type="NCBI Taxonomy" id="685588"/>
    <lineage>
        <taxon>Eukaryota</taxon>
        <taxon>Fungi</taxon>
        <taxon>Dikarya</taxon>
        <taxon>Basidiomycota</taxon>
        <taxon>Agaricomycotina</taxon>
        <taxon>Agaricomycetes</taxon>
        <taxon>Agaricomycetidae</taxon>
        <taxon>Agaricales</taxon>
        <taxon>Agaricineae</taxon>
        <taxon>Strophariaceae</taxon>
        <taxon>Galerina</taxon>
    </lineage>
</organism>
<comment type="catalytic activity">
    <reaction evidence="11">
        <text>pyranose + acceptor = pyranos-2,3-diulose + reduced acceptor.</text>
        <dbReference type="EC" id="1.1.99.29"/>
    </reaction>
</comment>
<evidence type="ECO:0000256" key="16">
    <source>
        <dbReference type="PIRSR" id="PIRSR000137-2"/>
    </source>
</evidence>
<comment type="catalytic activity">
    <reaction evidence="10">
        <text>pyranose + acceptor = pyranos-2-ulose + reduced acceptor.</text>
        <dbReference type="EC" id="1.1.99.29"/>
    </reaction>
</comment>
<feature type="active site" description="Proton donor" evidence="15">
    <location>
        <position position="530"/>
    </location>
</feature>
<evidence type="ECO:0000313" key="20">
    <source>
        <dbReference type="Proteomes" id="UP000027222"/>
    </source>
</evidence>
<accession>A0A067U0E7</accession>
<comment type="cofactor">
    <cofactor evidence="1 16">
        <name>FAD</name>
        <dbReference type="ChEBI" id="CHEBI:57692"/>
    </cofactor>
</comment>
<dbReference type="PIRSF" id="PIRSF000137">
    <property type="entry name" value="Alcohol_oxidase"/>
    <property type="match status" value="1"/>
</dbReference>
<comment type="subcellular location">
    <subcellularLocation>
        <location evidence="2">Secreted</location>
    </subcellularLocation>
</comment>
<evidence type="ECO:0000256" key="17">
    <source>
        <dbReference type="SAM" id="SignalP"/>
    </source>
</evidence>
<keyword evidence="6" id="KW-0964">Secreted</keyword>
<dbReference type="PANTHER" id="PTHR11552:SF147">
    <property type="entry name" value="CHOLINE DEHYDROGENASE, MITOCHONDRIAL"/>
    <property type="match status" value="1"/>
</dbReference>
<dbReference type="InterPro" id="IPR012132">
    <property type="entry name" value="GMC_OxRdtase"/>
</dbReference>
<dbReference type="EMBL" id="KL142367">
    <property type="protein sequence ID" value="KDR85769.1"/>
    <property type="molecule type" value="Genomic_DNA"/>
</dbReference>
<dbReference type="EC" id="1.1.99.29" evidence="5"/>
<dbReference type="Pfam" id="PF00732">
    <property type="entry name" value="GMC_oxred_N"/>
    <property type="match status" value="1"/>
</dbReference>
<comment type="function">
    <text evidence="9">Catalyzes the single-oxidation or sequential double oxidation reaction of carbohydrates primarily at carbon-2 and/or carbon-3 with the concomitant reduction of the flavin. The enzyme exhibits a broad sugar substrate specificity, oxidizing different aldopyranoses to the corresponding C-1, C-2, C-3 or C-1,2, C-2,3 and C-3,4 (di)dehydro sugars with substrate-specific regioselectivity. Accepts only a narrow range of electron acceptors such as substituted benzoquinones and complexed metal ions and reacts extremely slowly with O(2) as acceptor. May play a role in the natural recycling of plant matter by oxidizing all major monosaccharides in lignocellulose and by reducing quinone compounds or reactive radical species generated during lignin depolymerization.</text>
</comment>
<evidence type="ECO:0000256" key="10">
    <source>
        <dbReference type="ARBA" id="ARBA00033986"/>
    </source>
</evidence>
<keyword evidence="17" id="KW-0732">Signal</keyword>
<evidence type="ECO:0000256" key="11">
    <source>
        <dbReference type="ARBA" id="ARBA00034010"/>
    </source>
</evidence>
<evidence type="ECO:0000256" key="4">
    <source>
        <dbReference type="ARBA" id="ARBA00011245"/>
    </source>
</evidence>
<dbReference type="Proteomes" id="UP000027222">
    <property type="component" value="Unassembled WGS sequence"/>
</dbReference>
<dbReference type="PANTHER" id="PTHR11552">
    <property type="entry name" value="GLUCOSE-METHANOL-CHOLINE GMC OXIDOREDUCTASE"/>
    <property type="match status" value="1"/>
</dbReference>
<evidence type="ECO:0000256" key="1">
    <source>
        <dbReference type="ARBA" id="ARBA00001974"/>
    </source>
</evidence>
<keyword evidence="8 16" id="KW-0274">FAD</keyword>
<dbReference type="InterPro" id="IPR007867">
    <property type="entry name" value="GMC_OxRtase_C"/>
</dbReference>
<evidence type="ECO:0000259" key="18">
    <source>
        <dbReference type="PROSITE" id="PS00624"/>
    </source>
</evidence>
<reference evidence="20" key="1">
    <citation type="journal article" date="2014" name="Proc. Natl. Acad. Sci. U.S.A.">
        <title>Extensive sampling of basidiomycete genomes demonstrates inadequacy of the white-rot/brown-rot paradigm for wood decay fungi.</title>
        <authorList>
            <person name="Riley R."/>
            <person name="Salamov A.A."/>
            <person name="Brown D.W."/>
            <person name="Nagy L.G."/>
            <person name="Floudas D."/>
            <person name="Held B.W."/>
            <person name="Levasseur A."/>
            <person name="Lombard V."/>
            <person name="Morin E."/>
            <person name="Otillar R."/>
            <person name="Lindquist E.A."/>
            <person name="Sun H."/>
            <person name="LaButti K.M."/>
            <person name="Schmutz J."/>
            <person name="Jabbour D."/>
            <person name="Luo H."/>
            <person name="Baker S.E."/>
            <person name="Pisabarro A.G."/>
            <person name="Walton J.D."/>
            <person name="Blanchette R.A."/>
            <person name="Henrissat B."/>
            <person name="Martin F."/>
            <person name="Cullen D."/>
            <person name="Hibbett D.S."/>
            <person name="Grigoriev I.V."/>
        </authorList>
    </citation>
    <scope>NUCLEOTIDE SEQUENCE [LARGE SCALE GENOMIC DNA]</scope>
    <source>
        <strain evidence="20">CBS 339.88</strain>
    </source>
</reference>